<accession>X0W1W3</accession>
<dbReference type="EMBL" id="BARS01033308">
    <property type="protein sequence ID" value="GAG24510.1"/>
    <property type="molecule type" value="Genomic_DNA"/>
</dbReference>
<evidence type="ECO:0000313" key="1">
    <source>
        <dbReference type="EMBL" id="GAG24510.1"/>
    </source>
</evidence>
<sequence>VSAVAIWCGVLWAGLHTFTPWDASYAIPSG</sequence>
<name>X0W1W3_9ZZZZ</name>
<feature type="non-terminal residue" evidence="1">
    <location>
        <position position="1"/>
    </location>
</feature>
<organism evidence="1">
    <name type="scientific">marine sediment metagenome</name>
    <dbReference type="NCBI Taxonomy" id="412755"/>
    <lineage>
        <taxon>unclassified sequences</taxon>
        <taxon>metagenomes</taxon>
        <taxon>ecological metagenomes</taxon>
    </lineage>
</organism>
<protein>
    <submittedName>
        <fullName evidence="1">Uncharacterized protein</fullName>
    </submittedName>
</protein>
<proteinExistence type="predicted"/>
<reference evidence="1" key="1">
    <citation type="journal article" date="2014" name="Front. Microbiol.">
        <title>High frequency of phylogenetically diverse reductive dehalogenase-homologous genes in deep subseafloor sedimentary metagenomes.</title>
        <authorList>
            <person name="Kawai M."/>
            <person name="Futagami T."/>
            <person name="Toyoda A."/>
            <person name="Takaki Y."/>
            <person name="Nishi S."/>
            <person name="Hori S."/>
            <person name="Arai W."/>
            <person name="Tsubouchi T."/>
            <person name="Morono Y."/>
            <person name="Uchiyama I."/>
            <person name="Ito T."/>
            <person name="Fujiyama A."/>
            <person name="Inagaki F."/>
            <person name="Takami H."/>
        </authorList>
    </citation>
    <scope>NUCLEOTIDE SEQUENCE</scope>
    <source>
        <strain evidence="1">Expedition CK06-06</strain>
    </source>
</reference>
<dbReference type="AlphaFoldDB" id="X0W1W3"/>
<gene>
    <name evidence="1" type="ORF">S01H1_51612</name>
</gene>
<comment type="caution">
    <text evidence="1">The sequence shown here is derived from an EMBL/GenBank/DDBJ whole genome shotgun (WGS) entry which is preliminary data.</text>
</comment>